<keyword evidence="5" id="KW-1185">Reference proteome</keyword>
<dbReference type="GO" id="GO:0003677">
    <property type="term" value="F:DNA binding"/>
    <property type="evidence" value="ECO:0007669"/>
    <property type="project" value="InterPro"/>
</dbReference>
<dbReference type="Gene3D" id="1.10.260.40">
    <property type="entry name" value="lambda repressor-like DNA-binding domains"/>
    <property type="match status" value="1"/>
</dbReference>
<dbReference type="EMBL" id="JABEQO010000009">
    <property type="protein sequence ID" value="MBB2164681.1"/>
    <property type="molecule type" value="Genomic_DNA"/>
</dbReference>
<evidence type="ECO:0000313" key="4">
    <source>
        <dbReference type="EMBL" id="MBB2193817.1"/>
    </source>
</evidence>
<feature type="compositionally biased region" description="Pro residues" evidence="1">
    <location>
        <begin position="1"/>
        <end position="11"/>
    </location>
</feature>
<dbReference type="Proteomes" id="UP000540490">
    <property type="component" value="Unassembled WGS sequence"/>
</dbReference>
<dbReference type="Pfam" id="PF13560">
    <property type="entry name" value="HTH_31"/>
    <property type="match status" value="1"/>
</dbReference>
<evidence type="ECO:0000256" key="1">
    <source>
        <dbReference type="SAM" id="MobiDB-lite"/>
    </source>
</evidence>
<dbReference type="SUPFAM" id="SSF47413">
    <property type="entry name" value="lambda repressor-like DNA-binding domains"/>
    <property type="match status" value="1"/>
</dbReference>
<dbReference type="PROSITE" id="PS50943">
    <property type="entry name" value="HTH_CROC1"/>
    <property type="match status" value="1"/>
</dbReference>
<sequence length="76" mass="8341">MPPRPSPPPPAAIRAARRSARLTQTQAGRIVSVTQSTWKRWEAGRHPMPPASFNLFQILTDPNSAISTLMPGGRRP</sequence>
<evidence type="ECO:0000313" key="5">
    <source>
        <dbReference type="Proteomes" id="UP000540490"/>
    </source>
</evidence>
<dbReference type="RefSeq" id="WP_182973784.1">
    <property type="nucleotide sequence ID" value="NZ_JABEQN010000009.1"/>
</dbReference>
<gene>
    <name evidence="4" type="ORF">HLH25_09195</name>
    <name evidence="3" type="ORF">HLH26_09015</name>
</gene>
<dbReference type="EMBL" id="JABEQN010000009">
    <property type="protein sequence ID" value="MBB2193817.1"/>
    <property type="molecule type" value="Genomic_DNA"/>
</dbReference>
<dbReference type="Proteomes" id="UP000561077">
    <property type="component" value="Unassembled WGS sequence"/>
</dbReference>
<reference evidence="5 6" key="1">
    <citation type="submission" date="2020-04" db="EMBL/GenBank/DDBJ databases">
        <title>Description of novel Gluconacetobacter.</title>
        <authorList>
            <person name="Sombolestani A."/>
        </authorList>
    </citation>
    <scope>NUCLEOTIDE SEQUENCE [LARGE SCALE GENOMIC DNA]</scope>
    <source>
        <strain evidence="4 5">LMG 1728</strain>
        <strain evidence="3 6">LMG 1731</strain>
    </source>
</reference>
<dbReference type="InterPro" id="IPR010982">
    <property type="entry name" value="Lambda_DNA-bd_dom_sf"/>
</dbReference>
<evidence type="ECO:0000259" key="2">
    <source>
        <dbReference type="PROSITE" id="PS50943"/>
    </source>
</evidence>
<evidence type="ECO:0000313" key="3">
    <source>
        <dbReference type="EMBL" id="MBB2164681.1"/>
    </source>
</evidence>
<name>A0A7W4NSI0_9PROT</name>
<dbReference type="InterPro" id="IPR001387">
    <property type="entry name" value="Cro/C1-type_HTH"/>
</dbReference>
<protein>
    <submittedName>
        <fullName evidence="3">Helix-turn-helix domain-containing protein</fullName>
    </submittedName>
</protein>
<feature type="domain" description="HTH cro/C1-type" evidence="2">
    <location>
        <begin position="13"/>
        <end position="46"/>
    </location>
</feature>
<feature type="region of interest" description="Disordered" evidence="1">
    <location>
        <begin position="1"/>
        <end position="22"/>
    </location>
</feature>
<accession>A0A7W4NSI0</accession>
<comment type="caution">
    <text evidence="3">The sequence shown here is derived from an EMBL/GenBank/DDBJ whole genome shotgun (WGS) entry which is preliminary data.</text>
</comment>
<dbReference type="AlphaFoldDB" id="A0A7W4NSI0"/>
<proteinExistence type="predicted"/>
<evidence type="ECO:0000313" key="6">
    <source>
        <dbReference type="Proteomes" id="UP000561077"/>
    </source>
</evidence>
<organism evidence="3 6">
    <name type="scientific">Gluconacetobacter dulcium</name>
    <dbReference type="NCBI Taxonomy" id="2729096"/>
    <lineage>
        <taxon>Bacteria</taxon>
        <taxon>Pseudomonadati</taxon>
        <taxon>Pseudomonadota</taxon>
        <taxon>Alphaproteobacteria</taxon>
        <taxon>Acetobacterales</taxon>
        <taxon>Acetobacteraceae</taxon>
        <taxon>Gluconacetobacter</taxon>
    </lineage>
</organism>